<feature type="transmembrane region" description="Helical" evidence="1">
    <location>
        <begin position="133"/>
        <end position="151"/>
    </location>
</feature>
<keyword evidence="1" id="KW-1133">Transmembrane helix</keyword>
<evidence type="ECO:0000256" key="1">
    <source>
        <dbReference type="SAM" id="Phobius"/>
    </source>
</evidence>
<feature type="transmembrane region" description="Helical" evidence="1">
    <location>
        <begin position="29"/>
        <end position="54"/>
    </location>
</feature>
<protein>
    <submittedName>
        <fullName evidence="2">Uncharacterized protein</fullName>
    </submittedName>
</protein>
<organism evidence="2 3">
    <name type="scientific">Tritrichomonas foetus</name>
    <dbReference type="NCBI Taxonomy" id="1144522"/>
    <lineage>
        <taxon>Eukaryota</taxon>
        <taxon>Metamonada</taxon>
        <taxon>Parabasalia</taxon>
        <taxon>Tritrichomonadida</taxon>
        <taxon>Tritrichomonadidae</taxon>
        <taxon>Tritrichomonas</taxon>
    </lineage>
</organism>
<name>A0A1J4KGU6_9EUKA</name>
<dbReference type="VEuPathDB" id="TrichDB:TRFO_22177"/>
<comment type="caution">
    <text evidence="2">The sequence shown here is derived from an EMBL/GenBank/DDBJ whole genome shotgun (WGS) entry which is preliminary data.</text>
</comment>
<keyword evidence="3" id="KW-1185">Reference proteome</keyword>
<evidence type="ECO:0000313" key="3">
    <source>
        <dbReference type="Proteomes" id="UP000179807"/>
    </source>
</evidence>
<feature type="transmembrane region" description="Helical" evidence="1">
    <location>
        <begin position="66"/>
        <end position="96"/>
    </location>
</feature>
<evidence type="ECO:0000313" key="2">
    <source>
        <dbReference type="EMBL" id="OHT09028.1"/>
    </source>
</evidence>
<sequence>MSNWDNYGHDRCINTYIIEDCYDIPLYTIAFFIIVACILTCFFLFSTALIDYLTAPNKANKQKVQFLIVATISYLLHLTNFFISSQFYVISCVYLFSYLIRTQIYLVVAKQAIFILGVSHVKYEKLLKIVHRCLQTGLLILLIVQIVLVFLHNPKEPEANSFITILNYVNIGYNIVAKLFFLMTSSNSFLFSKEYSFLIPERFLFLIKSSLFLTSLFTFFWLIAVMLTVDTFQIWRTYLMMNRVTKKYFRTIDISISSIFDIFTEFLILFSIHVCKIRTV</sequence>
<dbReference type="EMBL" id="MLAK01000650">
    <property type="protein sequence ID" value="OHT09028.1"/>
    <property type="molecule type" value="Genomic_DNA"/>
</dbReference>
<reference evidence="2" key="1">
    <citation type="submission" date="2016-10" db="EMBL/GenBank/DDBJ databases">
        <authorList>
            <person name="Benchimol M."/>
            <person name="Almeida L.G."/>
            <person name="Vasconcelos A.T."/>
            <person name="Perreira-Neves A."/>
            <person name="Rosa I.A."/>
            <person name="Tasca T."/>
            <person name="Bogo M.R."/>
            <person name="de Souza W."/>
        </authorList>
    </citation>
    <scope>NUCLEOTIDE SEQUENCE [LARGE SCALE GENOMIC DNA]</scope>
    <source>
        <strain evidence="2">K</strain>
    </source>
</reference>
<feature type="transmembrane region" description="Helical" evidence="1">
    <location>
        <begin position="203"/>
        <end position="228"/>
    </location>
</feature>
<accession>A0A1J4KGU6</accession>
<feature type="transmembrane region" description="Helical" evidence="1">
    <location>
        <begin position="248"/>
        <end position="270"/>
    </location>
</feature>
<feature type="transmembrane region" description="Helical" evidence="1">
    <location>
        <begin position="171"/>
        <end position="191"/>
    </location>
</feature>
<dbReference type="Proteomes" id="UP000179807">
    <property type="component" value="Unassembled WGS sequence"/>
</dbReference>
<dbReference type="RefSeq" id="XP_068362164.1">
    <property type="nucleotide sequence ID" value="XM_068502410.1"/>
</dbReference>
<dbReference type="GeneID" id="94837114"/>
<proteinExistence type="predicted"/>
<keyword evidence="1" id="KW-0812">Transmembrane</keyword>
<gene>
    <name evidence="2" type="ORF">TRFO_22177</name>
</gene>
<keyword evidence="1" id="KW-0472">Membrane</keyword>
<dbReference type="AlphaFoldDB" id="A0A1J4KGU6"/>